<accession>A0A2S5RE89</accession>
<name>A0A2S5RE89_9PROT</name>
<keyword evidence="2" id="KW-1185">Reference proteome</keyword>
<comment type="caution">
    <text evidence="1">The sequence shown here is derived from an EMBL/GenBank/DDBJ whole genome shotgun (WGS) entry which is preliminary data.</text>
</comment>
<sequence>MQKILMAKATALWLIDNTKLTFKQISDFCGIHVLQVETLANGEGNISSMDPVLLGQITKEEIIRCEMDPNASLVLIQRVNTHQKKRKSYVSLVNRKEIRNGVLWLVRCYPELKDTDIIKFLPTTKNTVQAIRSGTYWDMKNLVAKNPVLIGLCAQDSLDQLVQLAQERKKFLS</sequence>
<dbReference type="RefSeq" id="WP_243397234.1">
    <property type="nucleotide sequence ID" value="NZ_PHHC01000063.1"/>
</dbReference>
<protein>
    <recommendedName>
        <fullName evidence="3">DUF1013 domain-containing protein</fullName>
    </recommendedName>
</protein>
<evidence type="ECO:0008006" key="3">
    <source>
        <dbReference type="Google" id="ProtNLM"/>
    </source>
</evidence>
<reference evidence="1 2" key="1">
    <citation type="submission" date="2017-11" db="EMBL/GenBank/DDBJ databases">
        <title>Comparative genomic analysis of Holospora spp., intranuclear symbionts of paramecia.</title>
        <authorList>
            <person name="Garushyants S.K."/>
            <person name="Beliavskaya A."/>
            <person name="Malko D.B."/>
            <person name="Logacheva M.D."/>
            <person name="Rautian M.S."/>
            <person name="Gelfand M.S."/>
        </authorList>
    </citation>
    <scope>NUCLEOTIDE SEQUENCE [LARGE SCALE GENOMIC DNA]</scope>
    <source>
        <strain evidence="2">02AZ16</strain>
    </source>
</reference>
<gene>
    <name evidence="1" type="ORF">HCUR_00190</name>
</gene>
<evidence type="ECO:0000313" key="1">
    <source>
        <dbReference type="EMBL" id="PPE05624.1"/>
    </source>
</evidence>
<dbReference type="AlphaFoldDB" id="A0A2S5RE89"/>
<evidence type="ECO:0000313" key="2">
    <source>
        <dbReference type="Proteomes" id="UP000239425"/>
    </source>
</evidence>
<organism evidence="1 2">
    <name type="scientific">Holospora curviuscula</name>
    <dbReference type="NCBI Taxonomy" id="1082868"/>
    <lineage>
        <taxon>Bacteria</taxon>
        <taxon>Pseudomonadati</taxon>
        <taxon>Pseudomonadota</taxon>
        <taxon>Alphaproteobacteria</taxon>
        <taxon>Holosporales</taxon>
        <taxon>Holosporaceae</taxon>
        <taxon>Holospora</taxon>
    </lineage>
</organism>
<dbReference type="Pfam" id="PF06242">
    <property type="entry name" value="TrcR"/>
    <property type="match status" value="1"/>
</dbReference>
<dbReference type="EMBL" id="PHHC01000063">
    <property type="protein sequence ID" value="PPE05624.1"/>
    <property type="molecule type" value="Genomic_DNA"/>
</dbReference>
<dbReference type="Proteomes" id="UP000239425">
    <property type="component" value="Unassembled WGS sequence"/>
</dbReference>
<dbReference type="InterPro" id="IPR010421">
    <property type="entry name" value="TrcR"/>
</dbReference>
<proteinExistence type="predicted"/>